<gene>
    <name evidence="1" type="ORF">GCM10011395_16390</name>
</gene>
<proteinExistence type="predicted"/>
<dbReference type="RefSeq" id="WP_188446388.1">
    <property type="nucleotide sequence ID" value="NZ_BMDW01000008.1"/>
</dbReference>
<accession>A0ABQ1GNA6</accession>
<protein>
    <submittedName>
        <fullName evidence="1">Uncharacterized protein</fullName>
    </submittedName>
</protein>
<reference evidence="2" key="1">
    <citation type="journal article" date="2019" name="Int. J. Syst. Evol. Microbiol.">
        <title>The Global Catalogue of Microorganisms (GCM) 10K type strain sequencing project: providing services to taxonomists for standard genome sequencing and annotation.</title>
        <authorList>
            <consortium name="The Broad Institute Genomics Platform"/>
            <consortium name="The Broad Institute Genome Sequencing Center for Infectious Disease"/>
            <person name="Wu L."/>
            <person name="Ma J."/>
        </authorList>
    </citation>
    <scope>NUCLEOTIDE SEQUENCE [LARGE SCALE GENOMIC DNA]</scope>
    <source>
        <strain evidence="2">CGMCC 1.10106</strain>
    </source>
</reference>
<keyword evidence="2" id="KW-1185">Reference proteome</keyword>
<evidence type="ECO:0000313" key="2">
    <source>
        <dbReference type="Proteomes" id="UP000618591"/>
    </source>
</evidence>
<organism evidence="1 2">
    <name type="scientific">Sphingomonas psychrolutea</name>
    <dbReference type="NCBI Taxonomy" id="1259676"/>
    <lineage>
        <taxon>Bacteria</taxon>
        <taxon>Pseudomonadati</taxon>
        <taxon>Pseudomonadota</taxon>
        <taxon>Alphaproteobacteria</taxon>
        <taxon>Sphingomonadales</taxon>
        <taxon>Sphingomonadaceae</taxon>
        <taxon>Sphingomonas</taxon>
    </lineage>
</organism>
<dbReference type="Proteomes" id="UP000618591">
    <property type="component" value="Unassembled WGS sequence"/>
</dbReference>
<sequence length="129" mass="14398">MTDIVYIPLGIECFKDRHRVGKNLFFGTEIDCRSGVETRRVRHLSATRAVIGHLKFRGFDPIDAHVVRATEKDFGALFASPIDPALCRRAIPPQSKNSAKDYVSCQLERKRRAGWDSASTINGPAASRL</sequence>
<comment type="caution">
    <text evidence="1">The sequence shown here is derived from an EMBL/GenBank/DDBJ whole genome shotgun (WGS) entry which is preliminary data.</text>
</comment>
<evidence type="ECO:0000313" key="1">
    <source>
        <dbReference type="EMBL" id="GGA46897.1"/>
    </source>
</evidence>
<name>A0ABQ1GNA6_9SPHN</name>
<dbReference type="EMBL" id="BMDW01000008">
    <property type="protein sequence ID" value="GGA46897.1"/>
    <property type="molecule type" value="Genomic_DNA"/>
</dbReference>